<protein>
    <submittedName>
        <fullName evidence="1">Uncharacterized protein</fullName>
    </submittedName>
</protein>
<dbReference type="AlphaFoldDB" id="A0A2Z4Y1E9"/>
<evidence type="ECO:0000313" key="1">
    <source>
        <dbReference type="EMBL" id="AXA35017.1"/>
    </source>
</evidence>
<name>A0A2Z4Y1E9_SUMC1</name>
<reference evidence="1 2" key="1">
    <citation type="submission" date="2018-05" db="EMBL/GenBank/DDBJ databases">
        <title>A metagenomic window into the 2 km-deep terrestrial subsurface aquifer revealed taxonomically and functionally diverse microbial community comprising novel uncultured bacterial lineages.</title>
        <authorList>
            <person name="Kadnikov V.V."/>
            <person name="Mardanov A.V."/>
            <person name="Beletsky A.V."/>
            <person name="Banks D."/>
            <person name="Pimenov N.V."/>
            <person name="Frank Y.A."/>
            <person name="Karnachuk O.V."/>
            <person name="Ravin N.V."/>
        </authorList>
    </citation>
    <scope>NUCLEOTIDE SEQUENCE [LARGE SCALE GENOMIC DNA]</scope>
    <source>
        <strain evidence="1">BY</strain>
    </source>
</reference>
<accession>A0A2Z4Y1E9</accession>
<sequence length="41" mass="4715">MEMPSKETRQIQILSFERLRDGFLRGGTAGEFLTMITQRLG</sequence>
<proteinExistence type="predicted"/>
<gene>
    <name evidence="1" type="ORF">BRCON_0240</name>
</gene>
<evidence type="ECO:0000313" key="2">
    <source>
        <dbReference type="Proteomes" id="UP000262583"/>
    </source>
</evidence>
<dbReference type="EMBL" id="CP030759">
    <property type="protein sequence ID" value="AXA35017.1"/>
    <property type="molecule type" value="Genomic_DNA"/>
</dbReference>
<dbReference type="KEGG" id="schv:BRCON_0240"/>
<dbReference type="Proteomes" id="UP000262583">
    <property type="component" value="Chromosome"/>
</dbReference>
<organism evidence="1 2">
    <name type="scientific">Sumerlaea chitinivorans</name>
    <dbReference type="NCBI Taxonomy" id="2250252"/>
    <lineage>
        <taxon>Bacteria</taxon>
        <taxon>Candidatus Sumerlaeota</taxon>
        <taxon>Candidatus Sumerlaeia</taxon>
        <taxon>Candidatus Sumerlaeales</taxon>
        <taxon>Candidatus Sumerlaeaceae</taxon>
        <taxon>Candidatus Sumerlaea</taxon>
    </lineage>
</organism>